<reference evidence="2" key="1">
    <citation type="submission" date="2015-11" db="EMBL/GenBank/DDBJ databases">
        <title>De novo transcriptome assembly of four potential Pierce s Disease insect vectors from Arizona vineyards.</title>
        <authorList>
            <person name="Tassone E.E."/>
        </authorList>
    </citation>
    <scope>NUCLEOTIDE SEQUENCE</scope>
</reference>
<gene>
    <name evidence="2" type="ORF">g.55196</name>
</gene>
<name>A0A1B6LAZ0_9HEMI</name>
<feature type="compositionally biased region" description="Low complexity" evidence="1">
    <location>
        <begin position="23"/>
        <end position="42"/>
    </location>
</feature>
<organism evidence="2">
    <name type="scientific">Graphocephala atropunctata</name>
    <dbReference type="NCBI Taxonomy" id="36148"/>
    <lineage>
        <taxon>Eukaryota</taxon>
        <taxon>Metazoa</taxon>
        <taxon>Ecdysozoa</taxon>
        <taxon>Arthropoda</taxon>
        <taxon>Hexapoda</taxon>
        <taxon>Insecta</taxon>
        <taxon>Pterygota</taxon>
        <taxon>Neoptera</taxon>
        <taxon>Paraneoptera</taxon>
        <taxon>Hemiptera</taxon>
        <taxon>Auchenorrhyncha</taxon>
        <taxon>Membracoidea</taxon>
        <taxon>Cicadellidae</taxon>
        <taxon>Cicadellinae</taxon>
        <taxon>Cicadellini</taxon>
        <taxon>Graphocephala</taxon>
    </lineage>
</organism>
<feature type="region of interest" description="Disordered" evidence="1">
    <location>
        <begin position="21"/>
        <end position="54"/>
    </location>
</feature>
<accession>A0A1B6LAZ0</accession>
<sequence>AGDLLNPQLLGQVVEMFSGMAASSQDENNSNVDDNNNEVRSSGRAKRNDGAGAGVNWDSMMDIAASFMSQGQGQGQGSPLEGLMNLLPALLQTGHAHHDDDTEDVEEHRRHEKASSLLPPFLNTIYQYWEHFKDSELGRTLWTN</sequence>
<evidence type="ECO:0000313" key="2">
    <source>
        <dbReference type="EMBL" id="JAT20825.1"/>
    </source>
</evidence>
<dbReference type="AlphaFoldDB" id="A0A1B6LAZ0"/>
<feature type="non-terminal residue" evidence="2">
    <location>
        <position position="1"/>
    </location>
</feature>
<protein>
    <submittedName>
        <fullName evidence="2">Uncharacterized protein</fullName>
    </submittedName>
</protein>
<evidence type="ECO:0000256" key="1">
    <source>
        <dbReference type="SAM" id="MobiDB-lite"/>
    </source>
</evidence>
<dbReference type="EMBL" id="GEBQ01019152">
    <property type="protein sequence ID" value="JAT20825.1"/>
    <property type="molecule type" value="Transcribed_RNA"/>
</dbReference>
<proteinExistence type="predicted"/>
<feature type="non-terminal residue" evidence="2">
    <location>
        <position position="144"/>
    </location>
</feature>